<name>G6EH66_9SPHN</name>
<dbReference type="PATRIC" id="fig|1088721.3.peg.3636"/>
<sequence length="52" mass="5274">MAQGNAAKGVASGFNQGLRPVPHAGGKTRKPGIGLEHGMARSMGFQCAPVRA</sequence>
<feature type="region of interest" description="Disordered" evidence="1">
    <location>
        <begin position="1"/>
        <end position="37"/>
    </location>
</feature>
<gene>
    <name evidence="2" type="ORF">NSU_3687</name>
</gene>
<organism evidence="2 3">
    <name type="scientific">Novosphingobium pentaromativorans US6-1</name>
    <dbReference type="NCBI Taxonomy" id="1088721"/>
    <lineage>
        <taxon>Bacteria</taxon>
        <taxon>Pseudomonadati</taxon>
        <taxon>Pseudomonadota</taxon>
        <taxon>Alphaproteobacteria</taxon>
        <taxon>Sphingomonadales</taxon>
        <taxon>Sphingomonadaceae</taxon>
        <taxon>Novosphingobium</taxon>
    </lineage>
</organism>
<dbReference type="EMBL" id="AGFM01000058">
    <property type="protein sequence ID" value="EHJ59355.1"/>
    <property type="molecule type" value="Genomic_DNA"/>
</dbReference>
<evidence type="ECO:0000313" key="3">
    <source>
        <dbReference type="Proteomes" id="UP000004030"/>
    </source>
</evidence>
<proteinExistence type="predicted"/>
<accession>G6EH66</accession>
<evidence type="ECO:0000313" key="2">
    <source>
        <dbReference type="EMBL" id="EHJ59355.1"/>
    </source>
</evidence>
<protein>
    <submittedName>
        <fullName evidence="2">Uncharacterized protein</fullName>
    </submittedName>
</protein>
<comment type="caution">
    <text evidence="2">The sequence shown here is derived from an EMBL/GenBank/DDBJ whole genome shotgun (WGS) entry which is preliminary data.</text>
</comment>
<dbReference type="AlphaFoldDB" id="G6EH66"/>
<reference evidence="2 3" key="1">
    <citation type="journal article" date="2012" name="J. Bacteriol.">
        <title>Genome sequence of benzo(a)pyrene-degrading bacterium Novosphingobium pentaromativorans US6-1.</title>
        <authorList>
            <person name="Luo Y.R."/>
            <person name="Kang S.G."/>
            <person name="Kim S.J."/>
            <person name="Kim M.R."/>
            <person name="Li N."/>
            <person name="Lee J.H."/>
            <person name="Kwon K.K."/>
        </authorList>
    </citation>
    <scope>NUCLEOTIDE SEQUENCE [LARGE SCALE GENOMIC DNA]</scope>
    <source>
        <strain evidence="2 3">US6-1</strain>
    </source>
</reference>
<keyword evidence="3" id="KW-1185">Reference proteome</keyword>
<dbReference type="Proteomes" id="UP000004030">
    <property type="component" value="Unassembled WGS sequence"/>
</dbReference>
<evidence type="ECO:0000256" key="1">
    <source>
        <dbReference type="SAM" id="MobiDB-lite"/>
    </source>
</evidence>